<dbReference type="OrthoDB" id="242738at2157"/>
<feature type="transmembrane region" description="Helical" evidence="1">
    <location>
        <begin position="234"/>
        <end position="257"/>
    </location>
</feature>
<feature type="transmembrane region" description="Helical" evidence="1">
    <location>
        <begin position="52"/>
        <end position="76"/>
    </location>
</feature>
<keyword evidence="1" id="KW-0812">Transmembrane</keyword>
<keyword evidence="3" id="KW-1185">Reference proteome</keyword>
<feature type="transmembrane region" description="Helical" evidence="1">
    <location>
        <begin position="307"/>
        <end position="328"/>
    </location>
</feature>
<feature type="transmembrane region" description="Helical" evidence="1">
    <location>
        <begin position="334"/>
        <end position="352"/>
    </location>
</feature>
<name>A0A7D5PAQ5_9EURY</name>
<evidence type="ECO:0000256" key="1">
    <source>
        <dbReference type="SAM" id="Phobius"/>
    </source>
</evidence>
<organism evidence="2 3">
    <name type="scientific">Halosimplex pelagicum</name>
    <dbReference type="NCBI Taxonomy" id="869886"/>
    <lineage>
        <taxon>Archaea</taxon>
        <taxon>Methanobacteriati</taxon>
        <taxon>Methanobacteriota</taxon>
        <taxon>Stenosarchaea group</taxon>
        <taxon>Halobacteria</taxon>
        <taxon>Halobacteriales</taxon>
        <taxon>Haloarculaceae</taxon>
        <taxon>Halosimplex</taxon>
    </lineage>
</organism>
<feature type="transmembrane region" description="Helical" evidence="1">
    <location>
        <begin position="88"/>
        <end position="107"/>
    </location>
</feature>
<feature type="transmembrane region" description="Helical" evidence="1">
    <location>
        <begin position="17"/>
        <end position="40"/>
    </location>
</feature>
<keyword evidence="1" id="KW-0472">Membrane</keyword>
<reference evidence="2 3" key="1">
    <citation type="submission" date="2020-07" db="EMBL/GenBank/DDBJ databases">
        <title>Halosimplex litoreum sp. nov. and Halosimplex rubrum sp. nov., isolated from different salt environments.</title>
        <authorList>
            <person name="Cui H."/>
        </authorList>
    </citation>
    <scope>NUCLEOTIDE SEQUENCE [LARGE SCALE GENOMIC DNA]</scope>
    <source>
        <strain evidence="2 3">R2</strain>
    </source>
</reference>
<dbReference type="Proteomes" id="UP000509346">
    <property type="component" value="Chromosome"/>
</dbReference>
<evidence type="ECO:0000313" key="3">
    <source>
        <dbReference type="Proteomes" id="UP000509346"/>
    </source>
</evidence>
<dbReference type="KEGG" id="hpel:HZS54_16380"/>
<dbReference type="AlphaFoldDB" id="A0A7D5PAQ5"/>
<dbReference type="GeneID" id="56084199"/>
<feature type="transmembrane region" description="Helical" evidence="1">
    <location>
        <begin position="119"/>
        <end position="137"/>
    </location>
</feature>
<accession>A0A7D5PAQ5</accession>
<feature type="transmembrane region" description="Helical" evidence="1">
    <location>
        <begin position="359"/>
        <end position="379"/>
    </location>
</feature>
<proteinExistence type="predicted"/>
<sequence length="396" mass="39496">MCASLQRRSSADGPTTVGFAALVAVLAGLVLVRLGVGYVAGTLPSVTGLLRVPLLVTLAYSAVALAGLGAVYAAFAAGREERLDRDELAQAGLAAVPLVAVAVYVAFDRLDLGVSALPVVRSAGYLAAVGLLAAGYARAADLDIPTMPPTRDGWTVMGLAVVAVVVSVVLATVGATFVGWPDVPFAAFRYGAAPSVPSLLLTTAVPGTITAAGTALLFNGAVQTALGRYRSPAAAAGAVTLLAFGADWAITAVPVALSPVLDPVPVSVRWLVVLAALMLAIVAVLAASLAYGRFWDERDLVSGRGRSTLAAAGAAAALGAVVAVVGFALLGAGFGPAAVSYAVAVGVAAVAFERARTVWAPAVVYAVHGVAVQIAPYYVLPDSAADIGVTVLSALG</sequence>
<feature type="transmembrane region" description="Helical" evidence="1">
    <location>
        <begin position="200"/>
        <end position="222"/>
    </location>
</feature>
<dbReference type="RefSeq" id="WP_179918159.1">
    <property type="nucleotide sequence ID" value="NZ_CP058909.1"/>
</dbReference>
<gene>
    <name evidence="2" type="ORF">HZS54_16380</name>
</gene>
<feature type="transmembrane region" description="Helical" evidence="1">
    <location>
        <begin position="269"/>
        <end position="295"/>
    </location>
</feature>
<protein>
    <submittedName>
        <fullName evidence="2">Uncharacterized protein</fullName>
    </submittedName>
</protein>
<keyword evidence="1" id="KW-1133">Transmembrane helix</keyword>
<feature type="transmembrane region" description="Helical" evidence="1">
    <location>
        <begin position="158"/>
        <end position="180"/>
    </location>
</feature>
<evidence type="ECO:0000313" key="2">
    <source>
        <dbReference type="EMBL" id="QLH83104.1"/>
    </source>
</evidence>
<dbReference type="EMBL" id="CP058909">
    <property type="protein sequence ID" value="QLH83104.1"/>
    <property type="molecule type" value="Genomic_DNA"/>
</dbReference>